<protein>
    <submittedName>
        <fullName evidence="2">Bile acid receptor</fullName>
    </submittedName>
</protein>
<organism evidence="2 3">
    <name type="scientific">Frankliniella fusca</name>
    <dbReference type="NCBI Taxonomy" id="407009"/>
    <lineage>
        <taxon>Eukaryota</taxon>
        <taxon>Metazoa</taxon>
        <taxon>Ecdysozoa</taxon>
        <taxon>Arthropoda</taxon>
        <taxon>Hexapoda</taxon>
        <taxon>Insecta</taxon>
        <taxon>Pterygota</taxon>
        <taxon>Neoptera</taxon>
        <taxon>Paraneoptera</taxon>
        <taxon>Thysanoptera</taxon>
        <taxon>Terebrantia</taxon>
        <taxon>Thripoidea</taxon>
        <taxon>Thripidae</taxon>
        <taxon>Frankliniella</taxon>
    </lineage>
</organism>
<dbReference type="Proteomes" id="UP001219518">
    <property type="component" value="Unassembled WGS sequence"/>
</dbReference>
<accession>A0AAE1HF76</accession>
<proteinExistence type="predicted"/>
<keyword evidence="2" id="KW-0675">Receptor</keyword>
<feature type="compositionally biased region" description="Pro residues" evidence="1">
    <location>
        <begin position="1"/>
        <end position="12"/>
    </location>
</feature>
<reference evidence="2" key="2">
    <citation type="journal article" date="2023" name="BMC Genomics">
        <title>Pest status, molecular evolution, and epigenetic factors derived from the genome assembly of Frankliniella fusca, a thysanopteran phytovirus vector.</title>
        <authorList>
            <person name="Catto M.A."/>
            <person name="Labadie P.E."/>
            <person name="Jacobson A.L."/>
            <person name="Kennedy G.G."/>
            <person name="Srinivasan R."/>
            <person name="Hunt B.G."/>
        </authorList>
    </citation>
    <scope>NUCLEOTIDE SEQUENCE</scope>
    <source>
        <strain evidence="2">PL_HMW_Pooled</strain>
    </source>
</reference>
<sequence>MKTRPPGPPGPAAPQNATTGLQRSLYEKKIRPPAGLGFFPPAGMYRVLLKPLHAIIGSEESVYKSTEPLTDSQACRLHELDVDPPQHIAPLIGRHCAFAELLFAG</sequence>
<gene>
    <name evidence="2" type="ORF">KUF71_009501</name>
</gene>
<evidence type="ECO:0000313" key="2">
    <source>
        <dbReference type="EMBL" id="KAK3920214.1"/>
    </source>
</evidence>
<keyword evidence="3" id="KW-1185">Reference proteome</keyword>
<evidence type="ECO:0000256" key="1">
    <source>
        <dbReference type="SAM" id="MobiDB-lite"/>
    </source>
</evidence>
<evidence type="ECO:0000313" key="3">
    <source>
        <dbReference type="Proteomes" id="UP001219518"/>
    </source>
</evidence>
<dbReference type="EMBL" id="JAHWGI010000990">
    <property type="protein sequence ID" value="KAK3920214.1"/>
    <property type="molecule type" value="Genomic_DNA"/>
</dbReference>
<comment type="caution">
    <text evidence="2">The sequence shown here is derived from an EMBL/GenBank/DDBJ whole genome shotgun (WGS) entry which is preliminary data.</text>
</comment>
<feature type="region of interest" description="Disordered" evidence="1">
    <location>
        <begin position="1"/>
        <end position="20"/>
    </location>
</feature>
<dbReference type="AlphaFoldDB" id="A0AAE1HF76"/>
<reference evidence="2" key="1">
    <citation type="submission" date="2021-07" db="EMBL/GenBank/DDBJ databases">
        <authorList>
            <person name="Catto M.A."/>
            <person name="Jacobson A."/>
            <person name="Kennedy G."/>
            <person name="Labadie P."/>
            <person name="Hunt B.G."/>
            <person name="Srinivasan R."/>
        </authorList>
    </citation>
    <scope>NUCLEOTIDE SEQUENCE</scope>
    <source>
        <strain evidence="2">PL_HMW_Pooled</strain>
        <tissue evidence="2">Head</tissue>
    </source>
</reference>
<name>A0AAE1HF76_9NEOP</name>